<organism evidence="2 3">
    <name type="scientific">Liquidambar formosana</name>
    <name type="common">Formosan gum</name>
    <dbReference type="NCBI Taxonomy" id="63359"/>
    <lineage>
        <taxon>Eukaryota</taxon>
        <taxon>Viridiplantae</taxon>
        <taxon>Streptophyta</taxon>
        <taxon>Embryophyta</taxon>
        <taxon>Tracheophyta</taxon>
        <taxon>Spermatophyta</taxon>
        <taxon>Magnoliopsida</taxon>
        <taxon>eudicotyledons</taxon>
        <taxon>Gunneridae</taxon>
        <taxon>Pentapetalae</taxon>
        <taxon>Saxifragales</taxon>
        <taxon>Altingiaceae</taxon>
        <taxon>Liquidambar</taxon>
    </lineage>
</organism>
<evidence type="ECO:0000313" key="3">
    <source>
        <dbReference type="Proteomes" id="UP001415857"/>
    </source>
</evidence>
<keyword evidence="3" id="KW-1185">Reference proteome</keyword>
<feature type="compositionally biased region" description="Polar residues" evidence="1">
    <location>
        <begin position="217"/>
        <end position="233"/>
    </location>
</feature>
<dbReference type="AlphaFoldDB" id="A0AAP0S1Z8"/>
<dbReference type="Proteomes" id="UP001415857">
    <property type="component" value="Unassembled WGS sequence"/>
</dbReference>
<evidence type="ECO:0000256" key="1">
    <source>
        <dbReference type="SAM" id="MobiDB-lite"/>
    </source>
</evidence>
<sequence length="272" mass="31036">MSMSSSRLCDSRFLQLPQPTRPLHSYNMNSECRTPTPKARLPHQFRHSELLQFPRPSTPIRRGGSFESRTPKDRFPHQFLDSELLHFPQVSTPTRTHGTMSFESHVPAEEQLSHPFFHQYCNIGDVTAPLTTDAAAGGEGEELDEEVLRIIESRLEELKVEASELLVKFFSKLEKEIPLEKCLKGRLQDPRVRGVSELFERLEENLQGQGNFRGMNDGNTMQRSLSNISTRNQGGQGNPGPVEDLSQKLERFKIRTLSIRGVIVKDEKKVER</sequence>
<accession>A0AAP0S1Z8</accession>
<evidence type="ECO:0000313" key="2">
    <source>
        <dbReference type="EMBL" id="KAK9289626.1"/>
    </source>
</evidence>
<comment type="caution">
    <text evidence="2">The sequence shown here is derived from an EMBL/GenBank/DDBJ whole genome shotgun (WGS) entry which is preliminary data.</text>
</comment>
<gene>
    <name evidence="2" type="ORF">L1049_007784</name>
</gene>
<dbReference type="EMBL" id="JBBPBK010000002">
    <property type="protein sequence ID" value="KAK9289626.1"/>
    <property type="molecule type" value="Genomic_DNA"/>
</dbReference>
<feature type="region of interest" description="Disordered" evidence="1">
    <location>
        <begin position="209"/>
        <end position="244"/>
    </location>
</feature>
<name>A0AAP0S1Z8_LIQFO</name>
<reference evidence="2 3" key="1">
    <citation type="journal article" date="2024" name="Plant J.">
        <title>Genome sequences and population genomics reveal climatic adaptation and genomic divergence between two closely related sweetgum species.</title>
        <authorList>
            <person name="Xu W.Q."/>
            <person name="Ren C.Q."/>
            <person name="Zhang X.Y."/>
            <person name="Comes H.P."/>
            <person name="Liu X.H."/>
            <person name="Li Y.G."/>
            <person name="Kettle C.J."/>
            <person name="Jalonen R."/>
            <person name="Gaisberger H."/>
            <person name="Ma Y.Z."/>
            <person name="Qiu Y.X."/>
        </authorList>
    </citation>
    <scope>NUCLEOTIDE SEQUENCE [LARGE SCALE GENOMIC DNA]</scope>
    <source>
        <strain evidence="2">Hangzhou</strain>
    </source>
</reference>
<protein>
    <submittedName>
        <fullName evidence="2">Uncharacterized protein</fullName>
    </submittedName>
</protein>
<proteinExistence type="predicted"/>